<dbReference type="SUPFAM" id="SSF56112">
    <property type="entry name" value="Protein kinase-like (PK-like)"/>
    <property type="match status" value="1"/>
</dbReference>
<keyword evidence="4" id="KW-1185">Reference proteome</keyword>
<evidence type="ECO:0000313" key="3">
    <source>
        <dbReference type="EMBL" id="KAK3276457.1"/>
    </source>
</evidence>
<feature type="region of interest" description="Disordered" evidence="1">
    <location>
        <begin position="770"/>
        <end position="827"/>
    </location>
</feature>
<dbReference type="Pfam" id="PF00069">
    <property type="entry name" value="Pkinase"/>
    <property type="match status" value="1"/>
</dbReference>
<evidence type="ECO:0000313" key="4">
    <source>
        <dbReference type="Proteomes" id="UP001190700"/>
    </source>
</evidence>
<feature type="region of interest" description="Disordered" evidence="1">
    <location>
        <begin position="603"/>
        <end position="643"/>
    </location>
</feature>
<dbReference type="InterPro" id="IPR000719">
    <property type="entry name" value="Prot_kinase_dom"/>
</dbReference>
<dbReference type="Gene3D" id="1.10.510.10">
    <property type="entry name" value="Transferase(Phosphotransferase) domain 1"/>
    <property type="match status" value="1"/>
</dbReference>
<feature type="region of interest" description="Disordered" evidence="1">
    <location>
        <begin position="848"/>
        <end position="881"/>
    </location>
</feature>
<accession>A0AAE0GEB3</accession>
<feature type="domain" description="Protein kinase" evidence="2">
    <location>
        <begin position="138"/>
        <end position="402"/>
    </location>
</feature>
<name>A0AAE0GEB3_9CHLO</name>
<comment type="caution">
    <text evidence="3">The sequence shown here is derived from an EMBL/GenBank/DDBJ whole genome shotgun (WGS) entry which is preliminary data.</text>
</comment>
<protein>
    <recommendedName>
        <fullName evidence="2">Protein kinase domain-containing protein</fullName>
    </recommendedName>
</protein>
<organism evidence="3 4">
    <name type="scientific">Cymbomonas tetramitiformis</name>
    <dbReference type="NCBI Taxonomy" id="36881"/>
    <lineage>
        <taxon>Eukaryota</taxon>
        <taxon>Viridiplantae</taxon>
        <taxon>Chlorophyta</taxon>
        <taxon>Pyramimonadophyceae</taxon>
        <taxon>Pyramimonadales</taxon>
        <taxon>Pyramimonadaceae</taxon>
        <taxon>Cymbomonas</taxon>
    </lineage>
</organism>
<dbReference type="GO" id="GO:0004672">
    <property type="term" value="F:protein kinase activity"/>
    <property type="evidence" value="ECO:0007669"/>
    <property type="project" value="InterPro"/>
</dbReference>
<proteinExistence type="predicted"/>
<evidence type="ECO:0000256" key="1">
    <source>
        <dbReference type="SAM" id="MobiDB-lite"/>
    </source>
</evidence>
<feature type="region of interest" description="Disordered" evidence="1">
    <location>
        <begin position="916"/>
        <end position="944"/>
    </location>
</feature>
<sequence>MSSDTDAPQNKTKEHRRQSIMQDAMDKGFVYKSGGITGGLRKRWYFVKSDFIWSAKTAEEAQAGAGKKVFAKGNIVDVKPTGHLTRKQKVFFGLAINWKIDASQTGTLELLVPTKEACTRWADFFLQAQRDVRIEDTCDFMHPTQDLNFSCTVLGTRKATATAPKRPCDIKVISVEGIKNLGLNDQVESEIAVLRMLGDAQPSNPYVRQLHLVMDTEKYKYLVFDHFAGANLMEHIRSISTTYSEIDAKKIIRQVLRALSMMHAEGVVFSGVTAENILVSDAAIIKLLSCEHATFTWRRAAQRGIVEYMAPEMLANHSRDADVLQKSDLWACGVLAFLLLTGRHPFVAHDYGSLAALIKSGKWTLPSDLPVSKDARELLETLLNLDPAKRLSANDALELPWFALQAQMMTTPPVLISAVQATCKCRALQTFRRLVRRAAMVIMWKYALQHGQKGCSMLCYRNSVFGTGALQTFSAATIAQPAYGPCQAQSPTEAQLPFELSGLLSSTPTKPAANHPQAAASSDAAPVAPKVADWGFEATGSSEEKPSEDVVHDDVIEPFRVDDDSEDEEDEPELDDDQIAAMLMAKDLKAVVAPVAVLDSHSLGETPMANSSPSNGVEMTPADTSTPVKSTELPETETSASSEVISTAAISEPGAGHWWERAEVPRNKAGLLVDAWELEGGGDDETAQKDAWEASDDEFLDAEQGMEEDVAVQYYDCWELDFDGTSMTDFEDVIAGPDPLSPRATREAYCAETDIPKKHKRGSIKRIRQSIKKAFGPKPPKSLDEPSQLSAHPLPMSPASTPAPASLAAHAPGSEAPAQAAQASARVKVDPPQAASVVTVEPVPAAAGMSASPLTAADKRAEAAPPPSEPMTSTSTHASAMTPIQPTPAVVSSLAEIPAAGAQLEYPAPPAHEITASTSTSAATPISEPMQPSTTSEDRDASGAAATVVAAGAAAGSLAVFPTSDDHVSSMVGGSATAVPEGEDPALWNVVTYNNDMVHEDSDDEDATDANGEDTAGPIEAISTDSPKIKTATEVHLSQKGFDFVSKNSDLAHGEAVSDRGLILRMDEPGVKADIGYDSDDDAVIGLEKGYQVTLGTAALSNRISEESNTTVAVMASNDDVSSIQQIDMTPDWAKGTA</sequence>
<reference evidence="3 4" key="1">
    <citation type="journal article" date="2015" name="Genome Biol. Evol.">
        <title>Comparative Genomics of a Bacterivorous Green Alga Reveals Evolutionary Causalities and Consequences of Phago-Mixotrophic Mode of Nutrition.</title>
        <authorList>
            <person name="Burns J.A."/>
            <person name="Paasch A."/>
            <person name="Narechania A."/>
            <person name="Kim E."/>
        </authorList>
    </citation>
    <scope>NUCLEOTIDE SEQUENCE [LARGE SCALE GENOMIC DNA]</scope>
    <source>
        <strain evidence="3 4">PLY_AMNH</strain>
    </source>
</reference>
<dbReference type="AlphaFoldDB" id="A0AAE0GEB3"/>
<feature type="compositionally biased region" description="Low complexity" evidence="1">
    <location>
        <begin position="870"/>
        <end position="881"/>
    </location>
</feature>
<feature type="region of interest" description="Disordered" evidence="1">
    <location>
        <begin position="505"/>
        <end position="526"/>
    </location>
</feature>
<dbReference type="GO" id="GO:0005524">
    <property type="term" value="F:ATP binding"/>
    <property type="evidence" value="ECO:0007669"/>
    <property type="project" value="InterPro"/>
</dbReference>
<feature type="region of interest" description="Disordered" evidence="1">
    <location>
        <begin position="1000"/>
        <end position="1021"/>
    </location>
</feature>
<feature type="compositionally biased region" description="Low complexity" evidence="1">
    <location>
        <begin position="510"/>
        <end position="526"/>
    </location>
</feature>
<dbReference type="PANTHER" id="PTHR24347">
    <property type="entry name" value="SERINE/THREONINE-PROTEIN KINASE"/>
    <property type="match status" value="1"/>
</dbReference>
<dbReference type="Proteomes" id="UP001190700">
    <property type="component" value="Unassembled WGS sequence"/>
</dbReference>
<dbReference type="PROSITE" id="PS50011">
    <property type="entry name" value="PROTEIN_KINASE_DOM"/>
    <property type="match status" value="1"/>
</dbReference>
<evidence type="ECO:0000259" key="2">
    <source>
        <dbReference type="PROSITE" id="PS50011"/>
    </source>
</evidence>
<feature type="compositionally biased region" description="Polar residues" evidence="1">
    <location>
        <begin position="608"/>
        <end position="629"/>
    </location>
</feature>
<feature type="compositionally biased region" description="Acidic residues" evidence="1">
    <location>
        <begin position="1001"/>
        <end position="1012"/>
    </location>
</feature>
<gene>
    <name evidence="3" type="ORF">CYMTET_15466</name>
</gene>
<feature type="compositionally biased region" description="Low complexity" evidence="1">
    <location>
        <begin position="793"/>
        <end position="825"/>
    </location>
</feature>
<dbReference type="EMBL" id="LGRX02006549">
    <property type="protein sequence ID" value="KAK3276457.1"/>
    <property type="molecule type" value="Genomic_DNA"/>
</dbReference>
<dbReference type="InterPro" id="IPR011009">
    <property type="entry name" value="Kinase-like_dom_sf"/>
</dbReference>